<comment type="caution">
    <text evidence="3">The sequence shown here is derived from an EMBL/GenBank/DDBJ whole genome shotgun (WGS) entry which is preliminary data.</text>
</comment>
<feature type="region of interest" description="Disordered" evidence="1">
    <location>
        <begin position="1"/>
        <end position="39"/>
    </location>
</feature>
<feature type="non-terminal residue" evidence="3">
    <location>
        <position position="1"/>
    </location>
</feature>
<dbReference type="PANTHER" id="PTHR23406:SF79">
    <property type="entry name" value="MALATE DEHYDROGENASE (OXALOACETATE-DECARBOXYLATING)"/>
    <property type="match status" value="1"/>
</dbReference>
<proteinExistence type="predicted"/>
<dbReference type="GO" id="GO:0006108">
    <property type="term" value="P:malate metabolic process"/>
    <property type="evidence" value="ECO:0007669"/>
    <property type="project" value="TreeGrafter"/>
</dbReference>
<keyword evidence="4" id="KW-1185">Reference proteome</keyword>
<feature type="non-terminal residue" evidence="3">
    <location>
        <position position="115"/>
    </location>
</feature>
<reference evidence="3 4" key="1">
    <citation type="journal article" date="2017" name="Mol. Biol. Evol.">
        <title>The 4-celled Tetrabaena socialis nuclear genome reveals the essential components for genetic control of cell number at the origin of multicellularity in the volvocine lineage.</title>
        <authorList>
            <person name="Featherston J."/>
            <person name="Arakaki Y."/>
            <person name="Hanschen E.R."/>
            <person name="Ferris P.J."/>
            <person name="Michod R.E."/>
            <person name="Olson B.J.S.C."/>
            <person name="Nozaki H."/>
            <person name="Durand P.M."/>
        </authorList>
    </citation>
    <scope>NUCLEOTIDE SEQUENCE [LARGE SCALE GENOMIC DNA]</scope>
    <source>
        <strain evidence="3 4">NIES-571</strain>
    </source>
</reference>
<dbReference type="EMBL" id="PGGS01000090">
    <property type="protein sequence ID" value="PNH09443.1"/>
    <property type="molecule type" value="Genomic_DNA"/>
</dbReference>
<sequence length="115" mass="10856">PGLSGGKARFAKPRPAGLGPGGGSGAAGDGGGGGGSGGDLAALVAAVRPSALIGAATVGGAFSSDVLRALAKAQPTSSSRPLVFALSNPTSKAECSFEEARTWTGGRAVFASGTQ</sequence>
<feature type="domain" description="Malic enzyme NAD-binding" evidence="2">
    <location>
        <begin position="39"/>
        <end position="114"/>
    </location>
</feature>
<evidence type="ECO:0000313" key="3">
    <source>
        <dbReference type="EMBL" id="PNH09443.1"/>
    </source>
</evidence>
<feature type="compositionally biased region" description="Gly residues" evidence="1">
    <location>
        <begin position="18"/>
        <end position="38"/>
    </location>
</feature>
<gene>
    <name evidence="3" type="ORF">TSOC_003921</name>
</gene>
<evidence type="ECO:0000256" key="1">
    <source>
        <dbReference type="SAM" id="MobiDB-lite"/>
    </source>
</evidence>
<dbReference type="Proteomes" id="UP000236333">
    <property type="component" value="Unassembled WGS sequence"/>
</dbReference>
<dbReference type="OrthoDB" id="5365701at2759"/>
<evidence type="ECO:0000259" key="2">
    <source>
        <dbReference type="Pfam" id="PF03949"/>
    </source>
</evidence>
<dbReference type="AlphaFoldDB" id="A0A2J8AAD1"/>
<dbReference type="Pfam" id="PF03949">
    <property type="entry name" value="Malic_M"/>
    <property type="match status" value="1"/>
</dbReference>
<protein>
    <submittedName>
        <fullName evidence="3">NAD-dependent malic enzyme, mitochondrial</fullName>
    </submittedName>
</protein>
<dbReference type="GO" id="GO:0051287">
    <property type="term" value="F:NAD binding"/>
    <property type="evidence" value="ECO:0007669"/>
    <property type="project" value="InterPro"/>
</dbReference>
<evidence type="ECO:0000313" key="4">
    <source>
        <dbReference type="Proteomes" id="UP000236333"/>
    </source>
</evidence>
<organism evidence="3 4">
    <name type="scientific">Tetrabaena socialis</name>
    <dbReference type="NCBI Taxonomy" id="47790"/>
    <lineage>
        <taxon>Eukaryota</taxon>
        <taxon>Viridiplantae</taxon>
        <taxon>Chlorophyta</taxon>
        <taxon>core chlorophytes</taxon>
        <taxon>Chlorophyceae</taxon>
        <taxon>CS clade</taxon>
        <taxon>Chlamydomonadales</taxon>
        <taxon>Tetrabaenaceae</taxon>
        <taxon>Tetrabaena</taxon>
    </lineage>
</organism>
<dbReference type="PANTHER" id="PTHR23406">
    <property type="entry name" value="MALIC ENZYME-RELATED"/>
    <property type="match status" value="1"/>
</dbReference>
<accession>A0A2J8AAD1</accession>
<dbReference type="GO" id="GO:0004473">
    <property type="term" value="F:malate dehydrogenase (decarboxylating) (NADP+) activity"/>
    <property type="evidence" value="ECO:0007669"/>
    <property type="project" value="TreeGrafter"/>
</dbReference>
<dbReference type="SUPFAM" id="SSF51735">
    <property type="entry name" value="NAD(P)-binding Rossmann-fold domains"/>
    <property type="match status" value="1"/>
</dbReference>
<dbReference type="InterPro" id="IPR036291">
    <property type="entry name" value="NAD(P)-bd_dom_sf"/>
</dbReference>
<name>A0A2J8AAD1_9CHLO</name>
<dbReference type="Gene3D" id="3.40.50.720">
    <property type="entry name" value="NAD(P)-binding Rossmann-like Domain"/>
    <property type="match status" value="1"/>
</dbReference>
<dbReference type="InterPro" id="IPR012302">
    <property type="entry name" value="Malic_NAD-bd"/>
</dbReference>